<dbReference type="FunFam" id="1.10.10.10:FF:000001">
    <property type="entry name" value="LysR family transcriptional regulator"/>
    <property type="match status" value="1"/>
</dbReference>
<dbReference type="SUPFAM" id="SSF53850">
    <property type="entry name" value="Periplasmic binding protein-like II"/>
    <property type="match status" value="1"/>
</dbReference>
<name>A0A7W8X9F6_9HYPH</name>
<dbReference type="PRINTS" id="PR00039">
    <property type="entry name" value="HTHLYSR"/>
</dbReference>
<evidence type="ECO:0000256" key="2">
    <source>
        <dbReference type="ARBA" id="ARBA00023015"/>
    </source>
</evidence>
<evidence type="ECO:0000313" key="11">
    <source>
        <dbReference type="Proteomes" id="UP000585507"/>
    </source>
</evidence>
<dbReference type="PANTHER" id="PTHR30293">
    <property type="entry name" value="TRANSCRIPTIONAL REGULATORY PROTEIN NAC-RELATED"/>
    <property type="match status" value="1"/>
</dbReference>
<evidence type="ECO:0000256" key="1">
    <source>
        <dbReference type="ARBA" id="ARBA00009437"/>
    </source>
</evidence>
<dbReference type="InterPro" id="IPR000847">
    <property type="entry name" value="LysR_HTH_N"/>
</dbReference>
<comment type="function">
    <text evidence="6">Transcriptional regulator of the ttuABCDE tartrate utilization operon.</text>
</comment>
<feature type="domain" description="HTH lysR-type" evidence="9">
    <location>
        <begin position="3"/>
        <end position="60"/>
    </location>
</feature>
<dbReference type="GO" id="GO:0003677">
    <property type="term" value="F:DNA binding"/>
    <property type="evidence" value="ECO:0007669"/>
    <property type="project" value="UniProtKB-KW"/>
</dbReference>
<dbReference type="EMBL" id="JACHBK010000004">
    <property type="protein sequence ID" value="MBB5535563.1"/>
    <property type="molecule type" value="Genomic_DNA"/>
</dbReference>
<dbReference type="Proteomes" id="UP000585507">
    <property type="component" value="Unassembled WGS sequence"/>
</dbReference>
<dbReference type="Gene3D" id="1.10.10.10">
    <property type="entry name" value="Winged helix-like DNA-binding domain superfamily/Winged helix DNA-binding domain"/>
    <property type="match status" value="1"/>
</dbReference>
<keyword evidence="11" id="KW-1185">Reference proteome</keyword>
<organism evidence="10 11">
    <name type="scientific">Rhizobium giardinii</name>
    <dbReference type="NCBI Taxonomy" id="56731"/>
    <lineage>
        <taxon>Bacteria</taxon>
        <taxon>Pseudomonadati</taxon>
        <taxon>Pseudomonadota</taxon>
        <taxon>Alphaproteobacteria</taxon>
        <taxon>Hyphomicrobiales</taxon>
        <taxon>Rhizobiaceae</taxon>
        <taxon>Rhizobium/Agrobacterium group</taxon>
        <taxon>Rhizobium</taxon>
    </lineage>
</organism>
<dbReference type="AlphaFoldDB" id="A0A7W8X9F6"/>
<evidence type="ECO:0000256" key="7">
    <source>
        <dbReference type="ARBA" id="ARBA00067332"/>
    </source>
</evidence>
<evidence type="ECO:0000256" key="5">
    <source>
        <dbReference type="ARBA" id="ARBA00023163"/>
    </source>
</evidence>
<dbReference type="PROSITE" id="PS50931">
    <property type="entry name" value="HTH_LYSR"/>
    <property type="match status" value="1"/>
</dbReference>
<keyword evidence="2" id="KW-0805">Transcription regulation</keyword>
<dbReference type="RefSeq" id="WP_018328133.1">
    <property type="nucleotide sequence ID" value="NZ_JACHBK010000004.1"/>
</dbReference>
<dbReference type="Gene3D" id="3.40.190.290">
    <property type="match status" value="1"/>
</dbReference>
<evidence type="ECO:0000256" key="4">
    <source>
        <dbReference type="ARBA" id="ARBA00023159"/>
    </source>
</evidence>
<comment type="caution">
    <text evidence="10">The sequence shown here is derived from an EMBL/GenBank/DDBJ whole genome shotgun (WGS) entry which is preliminary data.</text>
</comment>
<dbReference type="Pfam" id="PF00126">
    <property type="entry name" value="HTH_1"/>
    <property type="match status" value="1"/>
</dbReference>
<comment type="similarity">
    <text evidence="1">Belongs to the LysR transcriptional regulatory family.</text>
</comment>
<evidence type="ECO:0000313" key="10">
    <source>
        <dbReference type="EMBL" id="MBB5535563.1"/>
    </source>
</evidence>
<dbReference type="InterPro" id="IPR036388">
    <property type="entry name" value="WH-like_DNA-bd_sf"/>
</dbReference>
<protein>
    <recommendedName>
        <fullName evidence="7">HTH-type transcriptional regulator TtuA</fullName>
    </recommendedName>
    <alternativeName>
        <fullName evidence="8">Tartrate utilization transcriptional regulator</fullName>
    </alternativeName>
</protein>
<reference evidence="10 11" key="1">
    <citation type="submission" date="2020-08" db="EMBL/GenBank/DDBJ databases">
        <title>Genomic Encyclopedia of Type Strains, Phase IV (KMG-V): Genome sequencing to study the core and pangenomes of soil and plant-associated prokaryotes.</title>
        <authorList>
            <person name="Whitman W."/>
        </authorList>
    </citation>
    <scope>NUCLEOTIDE SEQUENCE [LARGE SCALE GENOMIC DNA]</scope>
    <source>
        <strain evidence="10 11">SEMIA 4084</strain>
    </source>
</reference>
<keyword evidence="4" id="KW-0010">Activator</keyword>
<dbReference type="PANTHER" id="PTHR30293:SF0">
    <property type="entry name" value="NITROGEN ASSIMILATION REGULATORY PROTEIN NAC"/>
    <property type="match status" value="1"/>
</dbReference>
<proteinExistence type="inferred from homology"/>
<dbReference type="Pfam" id="PF03466">
    <property type="entry name" value="LysR_substrate"/>
    <property type="match status" value="1"/>
</dbReference>
<sequence>MALDLLKMRYFAKIAELGSFTRASSELGVAQPALSLHIRALEEQLGVQLLTRTPRGVVATEAGVTLLSHAQAILRALDQAEAATKEQAKYPTGDVSLGILSSICPILSIPVIEECARRFPKIRLTVSEGDSQTLRTAVDTRVHDLAVTLDNVAKPASAPLFDERLYVVGPSGHFAPDAALTVEEALGLPLILPTRRHGIRILLERQALIFGRDLNIVREIEGVASTKAAIRAGLGLTILGRGAVHTDEESRTLTAAALTHPDLARRFVLDMPVNHPPTRAVIEVRKILLSVVGKLGAAGHWTCRPPNLSEVT</sequence>
<evidence type="ECO:0000256" key="8">
    <source>
        <dbReference type="ARBA" id="ARBA00083243"/>
    </source>
</evidence>
<dbReference type="InterPro" id="IPR005119">
    <property type="entry name" value="LysR_subst-bd"/>
</dbReference>
<keyword evidence="3" id="KW-0238">DNA-binding</keyword>
<dbReference type="GO" id="GO:2000142">
    <property type="term" value="P:regulation of DNA-templated transcription initiation"/>
    <property type="evidence" value="ECO:0007669"/>
    <property type="project" value="TreeGrafter"/>
</dbReference>
<evidence type="ECO:0000259" key="9">
    <source>
        <dbReference type="PROSITE" id="PS50931"/>
    </source>
</evidence>
<dbReference type="GO" id="GO:0003700">
    <property type="term" value="F:DNA-binding transcription factor activity"/>
    <property type="evidence" value="ECO:0007669"/>
    <property type="project" value="InterPro"/>
</dbReference>
<gene>
    <name evidence="10" type="ORF">GGD55_002257</name>
</gene>
<keyword evidence="5" id="KW-0804">Transcription</keyword>
<evidence type="ECO:0000256" key="6">
    <source>
        <dbReference type="ARBA" id="ARBA00054626"/>
    </source>
</evidence>
<accession>A0A7W8X9F6</accession>
<dbReference type="InterPro" id="IPR036390">
    <property type="entry name" value="WH_DNA-bd_sf"/>
</dbReference>
<evidence type="ECO:0000256" key="3">
    <source>
        <dbReference type="ARBA" id="ARBA00023125"/>
    </source>
</evidence>
<dbReference type="SUPFAM" id="SSF46785">
    <property type="entry name" value="Winged helix' DNA-binding domain"/>
    <property type="match status" value="1"/>
</dbReference>